<dbReference type="InterPro" id="IPR051343">
    <property type="entry name" value="G-type_lectin_kinases/EP1-like"/>
</dbReference>
<dbReference type="InterPro" id="IPR000858">
    <property type="entry name" value="S_locus_glycoprot_dom"/>
</dbReference>
<dbReference type="Pfam" id="PF01453">
    <property type="entry name" value="B_lectin"/>
    <property type="match status" value="1"/>
</dbReference>
<dbReference type="InterPro" id="IPR001480">
    <property type="entry name" value="Bulb-type_lectin_dom"/>
</dbReference>
<evidence type="ECO:0000256" key="5">
    <source>
        <dbReference type="ARBA" id="ARBA00022692"/>
    </source>
</evidence>
<dbReference type="InterPro" id="IPR000719">
    <property type="entry name" value="Prot_kinase_dom"/>
</dbReference>
<keyword evidence="11 21" id="KW-1133">Transmembrane helix</keyword>
<evidence type="ECO:0000256" key="21">
    <source>
        <dbReference type="SAM" id="Phobius"/>
    </source>
</evidence>
<organism evidence="25 26">
    <name type="scientific">Apostasia shenzhenica</name>
    <dbReference type="NCBI Taxonomy" id="1088818"/>
    <lineage>
        <taxon>Eukaryota</taxon>
        <taxon>Viridiplantae</taxon>
        <taxon>Streptophyta</taxon>
        <taxon>Embryophyta</taxon>
        <taxon>Tracheophyta</taxon>
        <taxon>Spermatophyta</taxon>
        <taxon>Magnoliopsida</taxon>
        <taxon>Liliopsida</taxon>
        <taxon>Asparagales</taxon>
        <taxon>Orchidaceae</taxon>
        <taxon>Apostasioideae</taxon>
        <taxon>Apostasia</taxon>
    </lineage>
</organism>
<dbReference type="InterPro" id="IPR017441">
    <property type="entry name" value="Protein_kinase_ATP_BS"/>
</dbReference>
<dbReference type="Pfam" id="PF00954">
    <property type="entry name" value="S_locus_glycop"/>
    <property type="match status" value="1"/>
</dbReference>
<dbReference type="EMBL" id="KZ451944">
    <property type="protein sequence ID" value="PKA59776.1"/>
    <property type="molecule type" value="Genomic_DNA"/>
</dbReference>
<feature type="chain" id="PRO_5014163806" description="Receptor-like serine/threonine-protein kinase" evidence="22">
    <location>
        <begin position="24"/>
        <end position="776"/>
    </location>
</feature>
<keyword evidence="9 18" id="KW-0418">Kinase</keyword>
<feature type="signal peptide" evidence="22">
    <location>
        <begin position="1"/>
        <end position="23"/>
    </location>
</feature>
<dbReference type="GO" id="GO:0004674">
    <property type="term" value="F:protein serine/threonine kinase activity"/>
    <property type="evidence" value="ECO:0007669"/>
    <property type="project" value="UniProtKB-KW"/>
</dbReference>
<evidence type="ECO:0000259" key="23">
    <source>
        <dbReference type="PROSITE" id="PS50011"/>
    </source>
</evidence>
<dbReference type="InterPro" id="IPR024171">
    <property type="entry name" value="SRK-like_kinase"/>
</dbReference>
<feature type="domain" description="Bulb-type lectin" evidence="24">
    <location>
        <begin position="23"/>
        <end position="150"/>
    </location>
</feature>
<evidence type="ECO:0000256" key="22">
    <source>
        <dbReference type="SAM" id="SignalP"/>
    </source>
</evidence>
<dbReference type="InterPro" id="IPR011009">
    <property type="entry name" value="Kinase-like_dom_sf"/>
</dbReference>
<dbReference type="SUPFAM" id="SSF56112">
    <property type="entry name" value="Protein kinase-like (PK-like)"/>
    <property type="match status" value="1"/>
</dbReference>
<evidence type="ECO:0000256" key="10">
    <source>
        <dbReference type="ARBA" id="ARBA00022840"/>
    </source>
</evidence>
<dbReference type="PIRSF" id="PIRSF000641">
    <property type="entry name" value="SRK"/>
    <property type="match status" value="1"/>
</dbReference>
<dbReference type="Gene3D" id="3.30.200.20">
    <property type="entry name" value="Phosphorylase Kinase, domain 1"/>
    <property type="match status" value="2"/>
</dbReference>
<evidence type="ECO:0000256" key="15">
    <source>
        <dbReference type="ARBA" id="ARBA00023180"/>
    </source>
</evidence>
<dbReference type="SUPFAM" id="SSF51110">
    <property type="entry name" value="alpha-D-mannose-specific plant lectins"/>
    <property type="match status" value="2"/>
</dbReference>
<dbReference type="Gene3D" id="2.90.10.30">
    <property type="match status" value="1"/>
</dbReference>
<evidence type="ECO:0000256" key="14">
    <source>
        <dbReference type="ARBA" id="ARBA00023170"/>
    </source>
</evidence>
<evidence type="ECO:0000256" key="11">
    <source>
        <dbReference type="ARBA" id="ARBA00022989"/>
    </source>
</evidence>
<evidence type="ECO:0000256" key="12">
    <source>
        <dbReference type="ARBA" id="ARBA00023136"/>
    </source>
</evidence>
<dbReference type="GO" id="GO:0051707">
    <property type="term" value="P:response to other organism"/>
    <property type="evidence" value="ECO:0007669"/>
    <property type="project" value="UniProtKB-ARBA"/>
</dbReference>
<dbReference type="Gene3D" id="1.10.510.10">
    <property type="entry name" value="Transferase(Phosphotransferase) domain 1"/>
    <property type="match status" value="1"/>
</dbReference>
<dbReference type="PROSITE" id="PS50011">
    <property type="entry name" value="PROTEIN_KINASE_DOM"/>
    <property type="match status" value="1"/>
</dbReference>
<feature type="domain" description="Protein kinase" evidence="23">
    <location>
        <begin position="498"/>
        <end position="776"/>
    </location>
</feature>
<comment type="subcellular location">
    <subcellularLocation>
        <location evidence="1">Membrane</location>
        <topology evidence="1">Single-pass membrane protein</topology>
    </subcellularLocation>
</comment>
<dbReference type="Gene3D" id="2.90.10.10">
    <property type="entry name" value="Bulb-type lectin domain"/>
    <property type="match status" value="1"/>
</dbReference>
<dbReference type="PANTHER" id="PTHR47976">
    <property type="entry name" value="G-TYPE LECTIN S-RECEPTOR-LIKE SERINE/THREONINE-PROTEIN KINASE SD2-5"/>
    <property type="match status" value="1"/>
</dbReference>
<evidence type="ECO:0000259" key="24">
    <source>
        <dbReference type="PROSITE" id="PS50927"/>
    </source>
</evidence>
<dbReference type="PROSITE" id="PS00108">
    <property type="entry name" value="PROTEIN_KINASE_ST"/>
    <property type="match status" value="1"/>
</dbReference>
<evidence type="ECO:0000256" key="2">
    <source>
        <dbReference type="ARBA" id="ARBA00022527"/>
    </source>
</evidence>
<evidence type="ECO:0000256" key="16">
    <source>
        <dbReference type="ARBA" id="ARBA00047899"/>
    </source>
</evidence>
<feature type="coiled-coil region" evidence="20">
    <location>
        <begin position="535"/>
        <end position="580"/>
    </location>
</feature>
<dbReference type="PROSITE" id="PS00107">
    <property type="entry name" value="PROTEIN_KINASE_ATP"/>
    <property type="match status" value="1"/>
</dbReference>
<keyword evidence="8 18" id="KW-0547">Nucleotide-binding</keyword>
<dbReference type="GO" id="GO:0048544">
    <property type="term" value="P:recognition of pollen"/>
    <property type="evidence" value="ECO:0007669"/>
    <property type="project" value="InterPro"/>
</dbReference>
<evidence type="ECO:0000256" key="7">
    <source>
        <dbReference type="ARBA" id="ARBA00022734"/>
    </source>
</evidence>
<dbReference type="GO" id="GO:0030246">
    <property type="term" value="F:carbohydrate binding"/>
    <property type="evidence" value="ECO:0007669"/>
    <property type="project" value="UniProtKB-KW"/>
</dbReference>
<feature type="binding site" evidence="19">
    <location>
        <position position="531"/>
    </location>
    <ligand>
        <name>ATP</name>
        <dbReference type="ChEBI" id="CHEBI:30616"/>
    </ligand>
</feature>
<evidence type="ECO:0000313" key="26">
    <source>
        <dbReference type="Proteomes" id="UP000236161"/>
    </source>
</evidence>
<dbReference type="PANTHER" id="PTHR47976:SF7">
    <property type="entry name" value="RECEPTOR-LIKE SERINE_THREONINE-PROTEIN KINASE"/>
    <property type="match status" value="1"/>
</dbReference>
<comment type="catalytic activity">
    <reaction evidence="16 18">
        <text>L-threonyl-[protein] + ATP = O-phospho-L-threonyl-[protein] + ADP + H(+)</text>
        <dbReference type="Rhea" id="RHEA:46608"/>
        <dbReference type="Rhea" id="RHEA-COMP:11060"/>
        <dbReference type="Rhea" id="RHEA-COMP:11605"/>
        <dbReference type="ChEBI" id="CHEBI:15378"/>
        <dbReference type="ChEBI" id="CHEBI:30013"/>
        <dbReference type="ChEBI" id="CHEBI:30616"/>
        <dbReference type="ChEBI" id="CHEBI:61977"/>
        <dbReference type="ChEBI" id="CHEBI:456216"/>
        <dbReference type="EC" id="2.7.11.1"/>
    </reaction>
</comment>
<dbReference type="GO" id="GO:0016020">
    <property type="term" value="C:membrane"/>
    <property type="evidence" value="ECO:0007669"/>
    <property type="project" value="UniProtKB-SubCell"/>
</dbReference>
<comment type="similarity">
    <text evidence="18">Belongs to the protein kinase superfamily. Ser/Thr protein kinase family.</text>
</comment>
<evidence type="ECO:0000313" key="25">
    <source>
        <dbReference type="EMBL" id="PKA59776.1"/>
    </source>
</evidence>
<dbReference type="FunFam" id="1.10.510.10:FF:001023">
    <property type="entry name" value="Os07g0541700 protein"/>
    <property type="match status" value="1"/>
</dbReference>
<dbReference type="InterPro" id="IPR036426">
    <property type="entry name" value="Bulb-type_lectin_dom_sf"/>
</dbReference>
<evidence type="ECO:0000256" key="3">
    <source>
        <dbReference type="ARBA" id="ARBA00022536"/>
    </source>
</evidence>
<evidence type="ECO:0000256" key="8">
    <source>
        <dbReference type="ARBA" id="ARBA00022741"/>
    </source>
</evidence>
<keyword evidence="7 25" id="KW-0430">Lectin</keyword>
<evidence type="ECO:0000256" key="20">
    <source>
        <dbReference type="SAM" id="Coils"/>
    </source>
</evidence>
<evidence type="ECO:0000256" key="4">
    <source>
        <dbReference type="ARBA" id="ARBA00022679"/>
    </source>
</evidence>
<feature type="transmembrane region" description="Helical" evidence="21">
    <location>
        <begin position="439"/>
        <end position="465"/>
    </location>
</feature>
<dbReference type="GO" id="GO:0005524">
    <property type="term" value="F:ATP binding"/>
    <property type="evidence" value="ECO:0007669"/>
    <property type="project" value="UniProtKB-UniRule"/>
</dbReference>
<keyword evidence="4 18" id="KW-0808">Transferase</keyword>
<gene>
    <name evidence="25" type="ORF">AXF42_Ash011900</name>
</gene>
<dbReference type="EC" id="2.7.11.1" evidence="18"/>
<dbReference type="STRING" id="1088818.A0A2I0AW80"/>
<keyword evidence="5 21" id="KW-0812">Transmembrane</keyword>
<comment type="catalytic activity">
    <reaction evidence="17 18">
        <text>L-seryl-[protein] + ATP = O-phospho-L-seryl-[protein] + ADP + H(+)</text>
        <dbReference type="Rhea" id="RHEA:17989"/>
        <dbReference type="Rhea" id="RHEA-COMP:9863"/>
        <dbReference type="Rhea" id="RHEA-COMP:11604"/>
        <dbReference type="ChEBI" id="CHEBI:15378"/>
        <dbReference type="ChEBI" id="CHEBI:29999"/>
        <dbReference type="ChEBI" id="CHEBI:30616"/>
        <dbReference type="ChEBI" id="CHEBI:83421"/>
        <dbReference type="ChEBI" id="CHEBI:456216"/>
        <dbReference type="EC" id="2.7.11.1"/>
    </reaction>
</comment>
<evidence type="ECO:0000256" key="19">
    <source>
        <dbReference type="PROSITE-ProRule" id="PRU10141"/>
    </source>
</evidence>
<keyword evidence="26" id="KW-1185">Reference proteome</keyword>
<dbReference type="GO" id="GO:0106310">
    <property type="term" value="F:protein serine kinase activity"/>
    <property type="evidence" value="ECO:0007669"/>
    <property type="project" value="RHEA"/>
</dbReference>
<dbReference type="InterPro" id="IPR008271">
    <property type="entry name" value="Ser/Thr_kinase_AS"/>
</dbReference>
<proteinExistence type="inferred from homology"/>
<evidence type="ECO:0000256" key="18">
    <source>
        <dbReference type="PIRNR" id="PIRNR000641"/>
    </source>
</evidence>
<reference evidence="25 26" key="1">
    <citation type="journal article" date="2017" name="Nature">
        <title>The Apostasia genome and the evolution of orchids.</title>
        <authorList>
            <person name="Zhang G.Q."/>
            <person name="Liu K.W."/>
            <person name="Li Z."/>
            <person name="Lohaus R."/>
            <person name="Hsiao Y.Y."/>
            <person name="Niu S.C."/>
            <person name="Wang J.Y."/>
            <person name="Lin Y.C."/>
            <person name="Xu Q."/>
            <person name="Chen L.J."/>
            <person name="Yoshida K."/>
            <person name="Fujiwara S."/>
            <person name="Wang Z.W."/>
            <person name="Zhang Y.Q."/>
            <person name="Mitsuda N."/>
            <person name="Wang M."/>
            <person name="Liu G.H."/>
            <person name="Pecoraro L."/>
            <person name="Huang H.X."/>
            <person name="Xiao X.J."/>
            <person name="Lin M."/>
            <person name="Wu X.Y."/>
            <person name="Wu W.L."/>
            <person name="Chen Y.Y."/>
            <person name="Chang S.B."/>
            <person name="Sakamoto S."/>
            <person name="Ohme-Takagi M."/>
            <person name="Yagi M."/>
            <person name="Zeng S.J."/>
            <person name="Shen C.Y."/>
            <person name="Yeh C.M."/>
            <person name="Luo Y.B."/>
            <person name="Tsai W.C."/>
            <person name="Van de Peer Y."/>
            <person name="Liu Z.J."/>
        </authorList>
    </citation>
    <scope>NUCLEOTIDE SEQUENCE [LARGE SCALE GENOMIC DNA]</scope>
    <source>
        <strain evidence="26">cv. Shenzhen</strain>
        <tissue evidence="25">Stem</tissue>
    </source>
</reference>
<sequence>MACLPPISVVFLLPLCLVALAQAQSDDPRATIAIGHSITASNDSVDAAWYSPSHLFAFGFYWERTGFAIGIWLVPNFTVLWTADRDGDLLSPGTRLLLTEDGLQIPNPNGDHPISSISATSIKLNSAAMRDSGNFVILNVNGKTMWQTFDYPTDTLLSGQLLPAGQMLVSSVSATDHSSGRFCLSMQNDSNLVLYPMNTPDTGTHAYWASGTNGDGYTATMLNFRGRLIQTRELNLSSQNFSDSSPFRYYGKIEPDGIFRIYFVNQSYSALSDEFPSIRDKCDVKGSCGENSYCNSSASGEAECLCLPGFVYINQSKPFMGCQSNFTREQCGGKEKGNITLSIQRLLNISWVDDHYNKSGAGTVDECGNSCLRDCNCYAALFHDDLCWKQRHPLQYARRYLDAESTVVALLKVGSGDPPLAVQAPPAEEIHRVPSNKCLVLSVVLASAFILTMATVSFFLFLNLGRRYQKRWRNMEICLEGGLAPRCFSYWELKKATVGFQTVVGEGGYATVFIGELCLGRGKVVPIVVKKLKKKLTKEDQVKQLKKKLEELKKKKKMMTTEDDDQVKQIEEKLKELKKEGEQEKPGAVKWLLDKWMASGELVFQTEMSVVGKAHHRHLVRLIGFCRHGSKWLLVYEYLSRGSLEKLIFNTSSHPSWKQRADIAKQVARGLLYLHEGCETAIIHGDVKPENVLIGDDFTAKIADLGLAKLLQPGKSETYTKQRGTAMYMAPDWAPDMTEPVTLKVDVFSFGILLLELISCRKFFDFEEEDRYRILS</sequence>
<protein>
    <recommendedName>
        <fullName evidence="18">Receptor-like serine/threonine-protein kinase</fullName>
        <ecNumber evidence="18">2.7.11.1</ecNumber>
    </recommendedName>
</protein>
<dbReference type="Pfam" id="PF00069">
    <property type="entry name" value="Pkinase"/>
    <property type="match status" value="1"/>
</dbReference>
<keyword evidence="10 18" id="KW-0067">ATP-binding</keyword>
<keyword evidence="3" id="KW-0245">EGF-like domain</keyword>
<keyword evidence="15" id="KW-0325">Glycoprotein</keyword>
<dbReference type="SMART" id="SM00108">
    <property type="entry name" value="B_lectin"/>
    <property type="match status" value="1"/>
</dbReference>
<evidence type="ECO:0000256" key="13">
    <source>
        <dbReference type="ARBA" id="ARBA00023157"/>
    </source>
</evidence>
<evidence type="ECO:0000256" key="9">
    <source>
        <dbReference type="ARBA" id="ARBA00022777"/>
    </source>
</evidence>
<dbReference type="PROSITE" id="PS50927">
    <property type="entry name" value="BULB_LECTIN"/>
    <property type="match status" value="1"/>
</dbReference>
<dbReference type="Proteomes" id="UP000236161">
    <property type="component" value="Unassembled WGS sequence"/>
</dbReference>
<accession>A0A2I0AW80</accession>
<keyword evidence="20" id="KW-0175">Coiled coil</keyword>
<keyword evidence="13" id="KW-1015">Disulfide bond</keyword>
<dbReference type="SMART" id="SM00220">
    <property type="entry name" value="S_TKc"/>
    <property type="match status" value="1"/>
</dbReference>
<evidence type="ECO:0000256" key="1">
    <source>
        <dbReference type="ARBA" id="ARBA00004167"/>
    </source>
</evidence>
<evidence type="ECO:0000256" key="17">
    <source>
        <dbReference type="ARBA" id="ARBA00048679"/>
    </source>
</evidence>
<evidence type="ECO:0000256" key="6">
    <source>
        <dbReference type="ARBA" id="ARBA00022729"/>
    </source>
</evidence>
<name>A0A2I0AW80_9ASPA</name>
<keyword evidence="12 21" id="KW-0472">Membrane</keyword>
<keyword evidence="6 22" id="KW-0732">Signal</keyword>
<keyword evidence="2 18" id="KW-0723">Serine/threonine-protein kinase</keyword>
<keyword evidence="14 25" id="KW-0675">Receptor</keyword>
<dbReference type="AlphaFoldDB" id="A0A2I0AW80"/>
<dbReference type="OrthoDB" id="758220at2759"/>